<comment type="caution">
    <text evidence="5">The sequence shown here is derived from an EMBL/GenBank/DDBJ whole genome shotgun (WGS) entry which is preliminary data.</text>
</comment>
<keyword evidence="1" id="KW-0805">Transcription regulation</keyword>
<dbReference type="SMART" id="SM00421">
    <property type="entry name" value="HTH_LUXR"/>
    <property type="match status" value="1"/>
</dbReference>
<proteinExistence type="predicted"/>
<gene>
    <name evidence="5" type="ORF">EJC49_02550</name>
</gene>
<dbReference type="InterPro" id="IPR036693">
    <property type="entry name" value="TF_LuxR_autoind-bd_dom_sf"/>
</dbReference>
<dbReference type="Proteomes" id="UP000278398">
    <property type="component" value="Unassembled WGS sequence"/>
</dbReference>
<feature type="domain" description="HTH luxR-type" evidence="4">
    <location>
        <begin position="185"/>
        <end position="250"/>
    </location>
</feature>
<dbReference type="SUPFAM" id="SSF46894">
    <property type="entry name" value="C-terminal effector domain of the bipartite response regulators"/>
    <property type="match status" value="1"/>
</dbReference>
<dbReference type="AlphaFoldDB" id="A0A429Z2U0"/>
<evidence type="ECO:0000313" key="6">
    <source>
        <dbReference type="Proteomes" id="UP000278398"/>
    </source>
</evidence>
<dbReference type="Gene3D" id="3.30.450.80">
    <property type="entry name" value="Transcription factor LuxR-like, autoinducer-binding domain"/>
    <property type="match status" value="1"/>
</dbReference>
<keyword evidence="2" id="KW-0238">DNA-binding</keyword>
<dbReference type="PROSITE" id="PS50043">
    <property type="entry name" value="HTH_LUXR_2"/>
    <property type="match status" value="1"/>
</dbReference>
<dbReference type="GO" id="GO:0003677">
    <property type="term" value="F:DNA binding"/>
    <property type="evidence" value="ECO:0007669"/>
    <property type="project" value="UniProtKB-KW"/>
</dbReference>
<dbReference type="Pfam" id="PF00196">
    <property type="entry name" value="GerE"/>
    <property type="match status" value="1"/>
</dbReference>
<dbReference type="OrthoDB" id="3170288at2"/>
<evidence type="ECO:0000313" key="5">
    <source>
        <dbReference type="EMBL" id="RST88036.1"/>
    </source>
</evidence>
<reference evidence="5 6" key="1">
    <citation type="submission" date="2018-12" db="EMBL/GenBank/DDBJ databases">
        <title>Mesorhizobium carbonis sp. nov., isolated from coal mine water.</title>
        <authorList>
            <person name="Xin W."/>
            <person name="Xu Z."/>
            <person name="Xiang F."/>
            <person name="Zhang J."/>
            <person name="Xi L."/>
            <person name="Liu J."/>
        </authorList>
    </citation>
    <scope>NUCLEOTIDE SEQUENCE [LARGE SCALE GENOMIC DNA]</scope>
    <source>
        <strain evidence="5 6">B2.3</strain>
    </source>
</reference>
<dbReference type="PRINTS" id="PR00038">
    <property type="entry name" value="HTHLUXR"/>
</dbReference>
<dbReference type="InterPro" id="IPR036388">
    <property type="entry name" value="WH-like_DNA-bd_sf"/>
</dbReference>
<dbReference type="InterPro" id="IPR005143">
    <property type="entry name" value="TF_LuxR_autoind-bd_dom"/>
</dbReference>
<dbReference type="EMBL" id="RWKW01000005">
    <property type="protein sequence ID" value="RST88036.1"/>
    <property type="molecule type" value="Genomic_DNA"/>
</dbReference>
<keyword evidence="6" id="KW-1185">Reference proteome</keyword>
<dbReference type="PANTHER" id="PTHR44688:SF16">
    <property type="entry name" value="DNA-BINDING TRANSCRIPTIONAL ACTIVATOR DEVR_DOSR"/>
    <property type="match status" value="1"/>
</dbReference>
<name>A0A429Z2U0_9HYPH</name>
<organism evidence="5 6">
    <name type="scientific">Aquibium carbonis</name>
    <dbReference type="NCBI Taxonomy" id="2495581"/>
    <lineage>
        <taxon>Bacteria</taxon>
        <taxon>Pseudomonadati</taxon>
        <taxon>Pseudomonadota</taxon>
        <taxon>Alphaproteobacteria</taxon>
        <taxon>Hyphomicrobiales</taxon>
        <taxon>Phyllobacteriaceae</taxon>
        <taxon>Aquibium</taxon>
    </lineage>
</organism>
<evidence type="ECO:0000259" key="4">
    <source>
        <dbReference type="PROSITE" id="PS50043"/>
    </source>
</evidence>
<evidence type="ECO:0000256" key="1">
    <source>
        <dbReference type="ARBA" id="ARBA00023015"/>
    </source>
</evidence>
<dbReference type="InterPro" id="IPR000792">
    <property type="entry name" value="Tscrpt_reg_LuxR_C"/>
</dbReference>
<keyword evidence="3" id="KW-0804">Transcription</keyword>
<dbReference type="Pfam" id="PF03472">
    <property type="entry name" value="Autoind_bind"/>
    <property type="match status" value="1"/>
</dbReference>
<dbReference type="Gene3D" id="1.10.10.10">
    <property type="entry name" value="Winged helix-like DNA-binding domain superfamily/Winged helix DNA-binding domain"/>
    <property type="match status" value="1"/>
</dbReference>
<evidence type="ECO:0000256" key="3">
    <source>
        <dbReference type="ARBA" id="ARBA00023163"/>
    </source>
</evidence>
<dbReference type="SUPFAM" id="SSF75516">
    <property type="entry name" value="Pheromone-binding domain of LuxR-like quorum-sensing transcription factors"/>
    <property type="match status" value="1"/>
</dbReference>
<sequence length="253" mass="27859">MPRGAMAMNSVSRAVARTGDFSLSELDMIRTLGDAHDVLNRLARDHGFAHHAVLRFSPEPETRPMRQLVVTSFSREVVQNYERAMLASGSRALSAARGSVRPFAWDRKYPKPRIAAPGLDDARAILARVGVTMGMSLPVAAQDCNRGLVMLGGERSTPTLAETALLSLFVNGVFDRIVAIQNEDRYTHDFRLTPRERQCLMWTGAGKSTAEIARILELSEHTVNQHIATCAQKLGAVNRTQAVAKAIRLRVID</sequence>
<dbReference type="PANTHER" id="PTHR44688">
    <property type="entry name" value="DNA-BINDING TRANSCRIPTIONAL ACTIVATOR DEVR_DOSR"/>
    <property type="match status" value="1"/>
</dbReference>
<dbReference type="InterPro" id="IPR016032">
    <property type="entry name" value="Sig_transdc_resp-reg_C-effctor"/>
</dbReference>
<protein>
    <recommendedName>
        <fullName evidence="4">HTH luxR-type domain-containing protein</fullName>
    </recommendedName>
</protein>
<accession>A0A429Z2U0</accession>
<dbReference type="CDD" id="cd06170">
    <property type="entry name" value="LuxR_C_like"/>
    <property type="match status" value="1"/>
</dbReference>
<dbReference type="GO" id="GO:0006355">
    <property type="term" value="P:regulation of DNA-templated transcription"/>
    <property type="evidence" value="ECO:0007669"/>
    <property type="project" value="InterPro"/>
</dbReference>
<evidence type="ECO:0000256" key="2">
    <source>
        <dbReference type="ARBA" id="ARBA00023125"/>
    </source>
</evidence>